<name>A0ACD4NM00_9HYPH</name>
<protein>
    <submittedName>
        <fullName evidence="1">Uncharacterized protein</fullName>
    </submittedName>
</protein>
<accession>A0ACD4NM00</accession>
<evidence type="ECO:0000313" key="1">
    <source>
        <dbReference type="EMBL" id="WAJ27773.1"/>
    </source>
</evidence>
<sequence>MSEPPRGNTAAAPDFPEGLGDPHLLPRSVVHRHASPLSLVLLGALLALALLGPLGGTPEDPLLATSEAADLLVDTPRTLRNGMFFETRIVVEPKRDIGRLVLAISPELWRHQTQNTMVPAASEETFEGSDFRFDYGPVPAGQRFEVKLDLQINPDRLGGTRGRVAIFDGEAELASVPVEVKVLP</sequence>
<dbReference type="Proteomes" id="UP001163223">
    <property type="component" value="Chromosome"/>
</dbReference>
<gene>
    <name evidence="1" type="ORF">OXU80_23485</name>
</gene>
<proteinExistence type="predicted"/>
<dbReference type="EMBL" id="CP113520">
    <property type="protein sequence ID" value="WAJ27773.1"/>
    <property type="molecule type" value="Genomic_DNA"/>
</dbReference>
<organism evidence="1 2">
    <name type="scientific">Antarcticirhabdus aurantiaca</name>
    <dbReference type="NCBI Taxonomy" id="2606717"/>
    <lineage>
        <taxon>Bacteria</taxon>
        <taxon>Pseudomonadati</taxon>
        <taxon>Pseudomonadota</taxon>
        <taxon>Alphaproteobacteria</taxon>
        <taxon>Hyphomicrobiales</taxon>
        <taxon>Aurantimonadaceae</taxon>
        <taxon>Antarcticirhabdus</taxon>
    </lineage>
</organism>
<reference evidence="1" key="1">
    <citation type="submission" date="2022-11" db="EMBL/GenBank/DDBJ databases">
        <title>beta-Carotene-producing bacterium, Jeongeuplla avenae sp. nov., alleviates the salt stress of Arabidopsis seedlings.</title>
        <authorList>
            <person name="Jiang L."/>
            <person name="Lee J."/>
        </authorList>
    </citation>
    <scope>NUCLEOTIDE SEQUENCE</scope>
    <source>
        <strain evidence="1">DY_R2A_6</strain>
    </source>
</reference>
<keyword evidence="2" id="KW-1185">Reference proteome</keyword>
<evidence type="ECO:0000313" key="2">
    <source>
        <dbReference type="Proteomes" id="UP001163223"/>
    </source>
</evidence>